<dbReference type="EMBL" id="CYRY02024624">
    <property type="protein sequence ID" value="VCW98180.1"/>
    <property type="molecule type" value="Genomic_DNA"/>
</dbReference>
<accession>A0A9X9Q2K7</accession>
<evidence type="ECO:0000313" key="3">
    <source>
        <dbReference type="Proteomes" id="UP000269945"/>
    </source>
</evidence>
<keyword evidence="3" id="KW-1185">Reference proteome</keyword>
<comment type="caution">
    <text evidence="2">The sequence shown here is derived from an EMBL/GenBank/DDBJ whole genome shotgun (WGS) entry which is preliminary data.</text>
</comment>
<name>A0A9X9Q2K7_GULGU</name>
<feature type="region of interest" description="Disordered" evidence="1">
    <location>
        <begin position="20"/>
        <end position="41"/>
    </location>
</feature>
<evidence type="ECO:0000256" key="1">
    <source>
        <dbReference type="SAM" id="MobiDB-lite"/>
    </source>
</evidence>
<dbReference type="AlphaFoldDB" id="A0A9X9Q2K7"/>
<reference evidence="2 3" key="1">
    <citation type="submission" date="2018-10" db="EMBL/GenBank/DDBJ databases">
        <authorList>
            <person name="Ekblom R."/>
            <person name="Jareborg N."/>
        </authorList>
    </citation>
    <scope>NUCLEOTIDE SEQUENCE [LARGE SCALE GENOMIC DNA]</scope>
    <source>
        <tissue evidence="2">Muscle</tissue>
    </source>
</reference>
<evidence type="ECO:0000313" key="2">
    <source>
        <dbReference type="EMBL" id="VCW98180.1"/>
    </source>
</evidence>
<dbReference type="Proteomes" id="UP000269945">
    <property type="component" value="Unassembled WGS sequence"/>
</dbReference>
<gene>
    <name evidence="2" type="ORF">BN2614_LOCUS2</name>
</gene>
<feature type="non-terminal residue" evidence="2">
    <location>
        <position position="1"/>
    </location>
</feature>
<sequence length="55" mass="5897">CVSKLGRHACITCGVGDRAHTSLAPSRPLQEEQTSPKEAKQLTSIAECQITKFLG</sequence>
<proteinExistence type="predicted"/>
<organism evidence="2 3">
    <name type="scientific">Gulo gulo</name>
    <name type="common">Wolverine</name>
    <name type="synonym">Gluton</name>
    <dbReference type="NCBI Taxonomy" id="48420"/>
    <lineage>
        <taxon>Eukaryota</taxon>
        <taxon>Metazoa</taxon>
        <taxon>Chordata</taxon>
        <taxon>Craniata</taxon>
        <taxon>Vertebrata</taxon>
        <taxon>Euteleostomi</taxon>
        <taxon>Mammalia</taxon>
        <taxon>Eutheria</taxon>
        <taxon>Laurasiatheria</taxon>
        <taxon>Carnivora</taxon>
        <taxon>Caniformia</taxon>
        <taxon>Musteloidea</taxon>
        <taxon>Mustelidae</taxon>
        <taxon>Guloninae</taxon>
        <taxon>Gulo</taxon>
    </lineage>
</organism>
<protein>
    <submittedName>
        <fullName evidence="2">Uncharacterized protein</fullName>
    </submittedName>
</protein>